<evidence type="ECO:0000313" key="11">
    <source>
        <dbReference type="Proteomes" id="UP000274458"/>
    </source>
</evidence>
<dbReference type="EC" id="1.8.1.9" evidence="7"/>
<comment type="cofactor">
    <cofactor evidence="8">
        <name>FAD</name>
        <dbReference type="ChEBI" id="CHEBI:57692"/>
    </cofactor>
    <text evidence="8">Binds 1 FAD per subunit.</text>
</comment>
<dbReference type="PRINTS" id="PR00368">
    <property type="entry name" value="FADPNR"/>
</dbReference>
<dbReference type="Gene3D" id="3.50.50.60">
    <property type="entry name" value="FAD/NAD(P)-binding domain"/>
    <property type="match status" value="2"/>
</dbReference>
<dbReference type="InterPro" id="IPR023753">
    <property type="entry name" value="FAD/NAD-binding_dom"/>
</dbReference>
<evidence type="ECO:0000256" key="2">
    <source>
        <dbReference type="ARBA" id="ARBA00022630"/>
    </source>
</evidence>
<dbReference type="GO" id="GO:0005737">
    <property type="term" value="C:cytoplasm"/>
    <property type="evidence" value="ECO:0007669"/>
    <property type="project" value="InterPro"/>
</dbReference>
<accession>A0A3Q9CKM1</accession>
<keyword evidence="2 7" id="KW-0285">Flavoprotein</keyword>
<dbReference type="InterPro" id="IPR005982">
    <property type="entry name" value="Thioredox_Rdtase"/>
</dbReference>
<dbReference type="KEGG" id="aade:C3B56_00034"/>
<keyword evidence="5" id="KW-1015">Disulfide bond</keyword>
<dbReference type="OrthoDB" id="9806179at2"/>
<dbReference type="Pfam" id="PF07992">
    <property type="entry name" value="Pyr_redox_2"/>
    <property type="match status" value="1"/>
</dbReference>
<evidence type="ECO:0000256" key="7">
    <source>
        <dbReference type="RuleBase" id="RU003880"/>
    </source>
</evidence>
<comment type="similarity">
    <text evidence="1 7">Belongs to the class-II pyridine nucleotide-disulfide oxidoreductase family.</text>
</comment>
<dbReference type="Proteomes" id="UP000274458">
    <property type="component" value="Chromosome"/>
</dbReference>
<evidence type="ECO:0000256" key="8">
    <source>
        <dbReference type="RuleBase" id="RU003881"/>
    </source>
</evidence>
<keyword evidence="11" id="KW-1185">Reference proteome</keyword>
<evidence type="ECO:0000256" key="1">
    <source>
        <dbReference type="ARBA" id="ARBA00009333"/>
    </source>
</evidence>
<proteinExistence type="inferred from homology"/>
<keyword evidence="4 7" id="KW-0560">Oxidoreductase</keyword>
<sequence length="316" mass="35671">MIKTKLIILGSGPAGYTAAIYASRANLYPILITGLEKGGQLTKTLKIENWPGDYKNITGNDLMNRMYIHAKKFNTNIIFDNIYKVDLKNYPFRLIGDYNEYYSDSLIISTGSSPKYLEIKSEEKFKGKGLSTCATCDGYFYRNKTVAIVGGGNKAIEEALYLSNIVKKIHIIHRNNIFKAEKILLNQLKNKIIDNKVIIHTDFFLKEIIGNDKNIKSINICYNKNKKIIKKIKVSGVFISIGHKPNTYLFKNQLKLKNNYIYIKKNKIYSTQTSIPGVFAAGDVIDKNYKQAITAAGSGCMSAIDAIKYINSIKKK</sequence>
<organism evidence="10 11">
    <name type="scientific">Candidatus Annandia adelgestsuga</name>
    <dbReference type="NCBI Taxonomy" id="1302411"/>
    <lineage>
        <taxon>Bacteria</taxon>
        <taxon>Pseudomonadati</taxon>
        <taxon>Pseudomonadota</taxon>
        <taxon>Gammaproteobacteria</taxon>
        <taxon>Enterobacterales</taxon>
        <taxon>Enterobacteriaceae</taxon>
        <taxon>Candidatus Annandia</taxon>
    </lineage>
</organism>
<dbReference type="PRINTS" id="PR00469">
    <property type="entry name" value="PNDRDTASEII"/>
</dbReference>
<dbReference type="GO" id="GO:0004791">
    <property type="term" value="F:thioredoxin-disulfide reductase (NADPH) activity"/>
    <property type="evidence" value="ECO:0007669"/>
    <property type="project" value="UniProtKB-UniRule"/>
</dbReference>
<dbReference type="GO" id="GO:0019430">
    <property type="term" value="P:removal of superoxide radicals"/>
    <property type="evidence" value="ECO:0007669"/>
    <property type="project" value="UniProtKB-UniRule"/>
</dbReference>
<dbReference type="InterPro" id="IPR050097">
    <property type="entry name" value="Ferredoxin-NADP_redctase_2"/>
</dbReference>
<evidence type="ECO:0000259" key="9">
    <source>
        <dbReference type="Pfam" id="PF07992"/>
    </source>
</evidence>
<keyword evidence="8" id="KW-0521">NADP</keyword>
<keyword evidence="3 7" id="KW-0274">FAD</keyword>
<dbReference type="InterPro" id="IPR036188">
    <property type="entry name" value="FAD/NAD-bd_sf"/>
</dbReference>
<evidence type="ECO:0000256" key="4">
    <source>
        <dbReference type="ARBA" id="ARBA00023002"/>
    </source>
</evidence>
<comment type="catalytic activity">
    <reaction evidence="7">
        <text>[thioredoxin]-dithiol + NADP(+) = [thioredoxin]-disulfide + NADPH + H(+)</text>
        <dbReference type="Rhea" id="RHEA:20345"/>
        <dbReference type="Rhea" id="RHEA-COMP:10698"/>
        <dbReference type="Rhea" id="RHEA-COMP:10700"/>
        <dbReference type="ChEBI" id="CHEBI:15378"/>
        <dbReference type="ChEBI" id="CHEBI:29950"/>
        <dbReference type="ChEBI" id="CHEBI:50058"/>
        <dbReference type="ChEBI" id="CHEBI:57783"/>
        <dbReference type="ChEBI" id="CHEBI:58349"/>
        <dbReference type="EC" id="1.8.1.9"/>
    </reaction>
</comment>
<dbReference type="EMBL" id="CP026513">
    <property type="protein sequence ID" value="AZP36161.1"/>
    <property type="molecule type" value="Genomic_DNA"/>
</dbReference>
<evidence type="ECO:0000313" key="10">
    <source>
        <dbReference type="EMBL" id="AZP36161.1"/>
    </source>
</evidence>
<dbReference type="NCBIfam" id="TIGR01292">
    <property type="entry name" value="TRX_reduct"/>
    <property type="match status" value="1"/>
</dbReference>
<name>A0A3Q9CKM1_9ENTR</name>
<keyword evidence="6 7" id="KW-0676">Redox-active center</keyword>
<protein>
    <recommendedName>
        <fullName evidence="7">Thioredoxin reductase</fullName>
        <ecNumber evidence="7">1.8.1.9</ecNumber>
    </recommendedName>
</protein>
<gene>
    <name evidence="10" type="primary">trxB</name>
    <name evidence="10" type="ORF">C3B56_00034</name>
</gene>
<evidence type="ECO:0000256" key="5">
    <source>
        <dbReference type="ARBA" id="ARBA00023157"/>
    </source>
</evidence>
<evidence type="ECO:0000256" key="3">
    <source>
        <dbReference type="ARBA" id="ARBA00022827"/>
    </source>
</evidence>
<dbReference type="InterPro" id="IPR008255">
    <property type="entry name" value="Pyr_nucl-diS_OxRdtase_2_AS"/>
</dbReference>
<comment type="subunit">
    <text evidence="7">Homodimer.</text>
</comment>
<dbReference type="RefSeq" id="WP_126071427.1">
    <property type="nucleotide sequence ID" value="NZ_CP026513.1"/>
</dbReference>
<dbReference type="AlphaFoldDB" id="A0A3Q9CKM1"/>
<reference evidence="10 11" key="1">
    <citation type="journal article" date="2018" name="Genome Biol. Evol.">
        <title>Partnering With a Pest: Genomes of Hemlock Woolly Adelgid Symbionts Reveal Atypical Nutritional Provisioning Patterns in Dual-Obligate Bacteria.</title>
        <authorList>
            <person name="Weglarz K.M."/>
            <person name="Havill N.P."/>
            <person name="Burke G.R."/>
            <person name="von Dohlen C.D."/>
        </authorList>
    </citation>
    <scope>NUCLEOTIDE SEQUENCE [LARGE SCALE GENOMIC DNA]</scope>
    <source>
        <strain evidence="10">ENA</strain>
    </source>
</reference>
<dbReference type="PANTHER" id="PTHR48105">
    <property type="entry name" value="THIOREDOXIN REDUCTASE 1-RELATED-RELATED"/>
    <property type="match status" value="1"/>
</dbReference>
<feature type="domain" description="FAD/NAD(P)-binding" evidence="9">
    <location>
        <begin position="5"/>
        <end position="299"/>
    </location>
</feature>
<dbReference type="SUPFAM" id="SSF51905">
    <property type="entry name" value="FAD/NAD(P)-binding domain"/>
    <property type="match status" value="1"/>
</dbReference>
<evidence type="ECO:0000256" key="6">
    <source>
        <dbReference type="ARBA" id="ARBA00023284"/>
    </source>
</evidence>
<dbReference type="PROSITE" id="PS00573">
    <property type="entry name" value="PYRIDINE_REDOX_2"/>
    <property type="match status" value="1"/>
</dbReference>